<evidence type="ECO:0000259" key="1">
    <source>
        <dbReference type="Pfam" id="PF00144"/>
    </source>
</evidence>
<dbReference type="PANTHER" id="PTHR46825:SF9">
    <property type="entry name" value="BETA-LACTAMASE-RELATED DOMAIN-CONTAINING PROTEIN"/>
    <property type="match status" value="1"/>
</dbReference>
<organism evidence="2 3">
    <name type="scientific">Sphingobacterium allocomposti</name>
    <dbReference type="NCBI Taxonomy" id="415956"/>
    <lineage>
        <taxon>Bacteria</taxon>
        <taxon>Pseudomonadati</taxon>
        <taxon>Bacteroidota</taxon>
        <taxon>Sphingobacteriia</taxon>
        <taxon>Sphingobacteriales</taxon>
        <taxon>Sphingobacteriaceae</taxon>
        <taxon>Sphingobacterium</taxon>
    </lineage>
</organism>
<evidence type="ECO:0000313" key="2">
    <source>
        <dbReference type="EMBL" id="TYP97169.1"/>
    </source>
</evidence>
<dbReference type="PANTHER" id="PTHR46825">
    <property type="entry name" value="D-ALANYL-D-ALANINE-CARBOXYPEPTIDASE/ENDOPEPTIDASE AMPH"/>
    <property type="match status" value="1"/>
</dbReference>
<comment type="caution">
    <text evidence="2">The sequence shown here is derived from an EMBL/GenBank/DDBJ whole genome shotgun (WGS) entry which is preliminary data.</text>
</comment>
<keyword evidence="3" id="KW-1185">Reference proteome</keyword>
<reference evidence="2 3" key="1">
    <citation type="submission" date="2019-07" db="EMBL/GenBank/DDBJ databases">
        <title>Genomic Encyclopedia of Archaeal and Bacterial Type Strains, Phase II (KMG-II): from individual species to whole genera.</title>
        <authorList>
            <person name="Goeker M."/>
        </authorList>
    </citation>
    <scope>NUCLEOTIDE SEQUENCE [LARGE SCALE GENOMIC DNA]</scope>
    <source>
        <strain evidence="2 3">DSM 18850</strain>
    </source>
</reference>
<feature type="domain" description="Beta-lactamase-related" evidence="1">
    <location>
        <begin position="30"/>
        <end position="329"/>
    </location>
</feature>
<dbReference type="InterPro" id="IPR012338">
    <property type="entry name" value="Beta-lactam/transpept-like"/>
</dbReference>
<dbReference type="SUPFAM" id="SSF56601">
    <property type="entry name" value="beta-lactamase/transpeptidase-like"/>
    <property type="match status" value="1"/>
</dbReference>
<dbReference type="InterPro" id="IPR001466">
    <property type="entry name" value="Beta-lactam-related"/>
</dbReference>
<dbReference type="InterPro" id="IPR050491">
    <property type="entry name" value="AmpC-like"/>
</dbReference>
<dbReference type="Pfam" id="PF00144">
    <property type="entry name" value="Beta-lactamase"/>
    <property type="match status" value="1"/>
</dbReference>
<evidence type="ECO:0000313" key="3">
    <source>
        <dbReference type="Proteomes" id="UP000325105"/>
    </source>
</evidence>
<dbReference type="EMBL" id="VNHX01000003">
    <property type="protein sequence ID" value="TYP97169.1"/>
    <property type="molecule type" value="Genomic_DNA"/>
</dbReference>
<name>A0A5S5DR95_9SPHI</name>
<sequence>MFLFGYFLMSGHGQEYAVLTDSLKKMLSVGNHPGVAAMVAKDGEVLYAFYDGQALLHPKTDIDGNTRFRMASVSKQVTARAVYALIEAGRIRFDTRIGDYFDGLPARLAAIQVGHLLQHTSGISDYENLIPPDQTEQILDADVLDLIRRAGDLYFEPGSRFRYSNTGYCLLALLVEKVGGKRFDSFVKEHLFLPRGINGAVVATPSSNIVDRAFGYHPGASSSAFADQSVTSATQGDGGVYFSSLDFLTWSSSMLAHELQTPAFRELFVNPDLLVKDVAHYHLGLFSLVDQQGGLHLFHSGESTGFRNVVYYDVENRMTVSVFSNRDDDLAATVFDCVMTAFGKKKLFDDRLKQSVVLWLSKVYQGE</sequence>
<protein>
    <submittedName>
        <fullName evidence="2">CubicO group peptidase (Beta-lactamase class C family)</fullName>
    </submittedName>
</protein>
<proteinExistence type="predicted"/>
<dbReference type="AlphaFoldDB" id="A0A5S5DR95"/>
<gene>
    <name evidence="2" type="ORF">BC792_10395</name>
</gene>
<dbReference type="Proteomes" id="UP000325105">
    <property type="component" value="Unassembled WGS sequence"/>
</dbReference>
<accession>A0A5S5DR95</accession>
<dbReference type="Gene3D" id="3.40.710.10">
    <property type="entry name" value="DD-peptidase/beta-lactamase superfamily"/>
    <property type="match status" value="1"/>
</dbReference>